<dbReference type="AlphaFoldDB" id="A0A5J4WST2"/>
<sequence>NEQIKKTSTFRRDDSIIIRGNKGEELFSLVLEQRGLAAAAVNKVIEGWHTIWGRHRQRLGQFQEYWVSIVKSRVDLLRVEDPEVTIANFEAYHGDEQATDSNQTNCRTAISMLFKLQGFPNEKVNGSALHQIMKKPQIATRKNRKVEPQYNLDILL</sequence>
<dbReference type="EMBL" id="SNRW01001172">
    <property type="protein sequence ID" value="KAA6397469.1"/>
    <property type="molecule type" value="Genomic_DNA"/>
</dbReference>
<evidence type="ECO:0000313" key="1">
    <source>
        <dbReference type="EMBL" id="KAA6397469.1"/>
    </source>
</evidence>
<dbReference type="Proteomes" id="UP000324800">
    <property type="component" value="Unassembled WGS sequence"/>
</dbReference>
<accession>A0A5J4WST2</accession>
<organism evidence="2 3">
    <name type="scientific">Streblomastix strix</name>
    <dbReference type="NCBI Taxonomy" id="222440"/>
    <lineage>
        <taxon>Eukaryota</taxon>
        <taxon>Metamonada</taxon>
        <taxon>Preaxostyla</taxon>
        <taxon>Oxymonadida</taxon>
        <taxon>Streblomastigidae</taxon>
        <taxon>Streblomastix</taxon>
    </lineage>
</organism>
<feature type="non-terminal residue" evidence="2">
    <location>
        <position position="1"/>
    </location>
</feature>
<proteinExistence type="predicted"/>
<evidence type="ECO:0000313" key="2">
    <source>
        <dbReference type="EMBL" id="KAA6397475.1"/>
    </source>
</evidence>
<reference evidence="2 3" key="1">
    <citation type="submission" date="2019-03" db="EMBL/GenBank/DDBJ databases">
        <title>Single cell metagenomics reveals metabolic interactions within the superorganism composed of flagellate Streblomastix strix and complex community of Bacteroidetes bacteria on its surface.</title>
        <authorList>
            <person name="Treitli S.C."/>
            <person name="Kolisko M."/>
            <person name="Husnik F."/>
            <person name="Keeling P."/>
            <person name="Hampl V."/>
        </authorList>
    </citation>
    <scope>NUCLEOTIDE SEQUENCE [LARGE SCALE GENOMIC DNA]</scope>
    <source>
        <strain evidence="2">ST1C</strain>
    </source>
</reference>
<evidence type="ECO:0000313" key="3">
    <source>
        <dbReference type="Proteomes" id="UP000324800"/>
    </source>
</evidence>
<dbReference type="EMBL" id="SNRW01001172">
    <property type="protein sequence ID" value="KAA6397475.1"/>
    <property type="molecule type" value="Genomic_DNA"/>
</dbReference>
<protein>
    <submittedName>
        <fullName evidence="2">Uncharacterized protein</fullName>
    </submittedName>
</protein>
<gene>
    <name evidence="1" type="ORF">EZS28_006998</name>
    <name evidence="2" type="ORF">EZS28_007004</name>
</gene>
<name>A0A5J4WST2_9EUKA</name>
<comment type="caution">
    <text evidence="2">The sequence shown here is derived from an EMBL/GenBank/DDBJ whole genome shotgun (WGS) entry which is preliminary data.</text>
</comment>